<sequence>MIDPDDRETGFYWIRIAGQEPEVAQWQTEWNQWLVTGQELPLSDLRAEEVQVLSDMLAPPVMSAPVGQ</sequence>
<evidence type="ECO:0000313" key="2">
    <source>
        <dbReference type="Proteomes" id="UP000660885"/>
    </source>
</evidence>
<dbReference type="Proteomes" id="UP000660885">
    <property type="component" value="Unassembled WGS sequence"/>
</dbReference>
<name>A0ABS1U4N1_9PROT</name>
<organism evidence="1 2">
    <name type="scientific">Belnapia arida</name>
    <dbReference type="NCBI Taxonomy" id="2804533"/>
    <lineage>
        <taxon>Bacteria</taxon>
        <taxon>Pseudomonadati</taxon>
        <taxon>Pseudomonadota</taxon>
        <taxon>Alphaproteobacteria</taxon>
        <taxon>Acetobacterales</taxon>
        <taxon>Roseomonadaceae</taxon>
        <taxon>Belnapia</taxon>
    </lineage>
</organism>
<evidence type="ECO:0000313" key="1">
    <source>
        <dbReference type="EMBL" id="MBL6079640.1"/>
    </source>
</evidence>
<accession>A0ABS1U4N1</accession>
<protein>
    <submittedName>
        <fullName evidence="1">Uncharacterized protein</fullName>
    </submittedName>
</protein>
<proteinExistence type="predicted"/>
<reference evidence="1 2" key="1">
    <citation type="submission" date="2021-01" db="EMBL/GenBank/DDBJ databases">
        <title>Belnapia mucosa sp. nov. and Belnapia arida sp. nov., isolated from the Tabernas Desert (Almeria, Spain).</title>
        <authorList>
            <person name="Molina-Menor E."/>
            <person name="Vidal-Verdu A."/>
            <person name="Calonge A."/>
            <person name="Satari L."/>
            <person name="Pereto J."/>
            <person name="Porcar M."/>
        </authorList>
    </citation>
    <scope>NUCLEOTIDE SEQUENCE [LARGE SCALE GENOMIC DNA]</scope>
    <source>
        <strain evidence="1 2">T18</strain>
    </source>
</reference>
<comment type="caution">
    <text evidence="1">The sequence shown here is derived from an EMBL/GenBank/DDBJ whole genome shotgun (WGS) entry which is preliminary data.</text>
</comment>
<keyword evidence="2" id="KW-1185">Reference proteome</keyword>
<gene>
    <name evidence="1" type="ORF">JMJ56_16600</name>
</gene>
<dbReference type="EMBL" id="JAETWB010000007">
    <property type="protein sequence ID" value="MBL6079640.1"/>
    <property type="molecule type" value="Genomic_DNA"/>
</dbReference>
<dbReference type="RefSeq" id="WP_202832877.1">
    <property type="nucleotide sequence ID" value="NZ_JAETWB010000007.1"/>
</dbReference>